<evidence type="ECO:0000313" key="2">
    <source>
        <dbReference type="EMBL" id="MDA0161111.1"/>
    </source>
</evidence>
<evidence type="ECO:0000259" key="1">
    <source>
        <dbReference type="PROSITE" id="PS51819"/>
    </source>
</evidence>
<dbReference type="Proteomes" id="UP001149140">
    <property type="component" value="Unassembled WGS sequence"/>
</dbReference>
<dbReference type="InterPro" id="IPR029068">
    <property type="entry name" value="Glyas_Bleomycin-R_OHBP_Dase"/>
</dbReference>
<dbReference type="EMBL" id="JAPDOD010000009">
    <property type="protein sequence ID" value="MDA0161111.1"/>
    <property type="molecule type" value="Genomic_DNA"/>
</dbReference>
<dbReference type="PROSITE" id="PS51819">
    <property type="entry name" value="VOC"/>
    <property type="match status" value="1"/>
</dbReference>
<organism evidence="2 3">
    <name type="scientific">Solirubrobacter ginsenosidimutans</name>
    <dbReference type="NCBI Taxonomy" id="490573"/>
    <lineage>
        <taxon>Bacteria</taxon>
        <taxon>Bacillati</taxon>
        <taxon>Actinomycetota</taxon>
        <taxon>Thermoleophilia</taxon>
        <taxon>Solirubrobacterales</taxon>
        <taxon>Solirubrobacteraceae</taxon>
        <taxon>Solirubrobacter</taxon>
    </lineage>
</organism>
<dbReference type="Gene3D" id="3.10.180.10">
    <property type="entry name" value="2,3-Dihydroxybiphenyl 1,2-Dioxygenase, domain 1"/>
    <property type="match status" value="1"/>
</dbReference>
<proteinExistence type="predicted"/>
<reference evidence="2" key="1">
    <citation type="submission" date="2022-10" db="EMBL/GenBank/DDBJ databases">
        <title>The WGS of Solirubrobacter ginsenosidimutans DSM 21036.</title>
        <authorList>
            <person name="Jiang Z."/>
        </authorList>
    </citation>
    <scope>NUCLEOTIDE SEQUENCE</scope>
    <source>
        <strain evidence="2">DSM 21036</strain>
    </source>
</reference>
<keyword evidence="3" id="KW-1185">Reference proteome</keyword>
<dbReference type="InterPro" id="IPR037523">
    <property type="entry name" value="VOC_core"/>
</dbReference>
<dbReference type="PANTHER" id="PTHR33993:SF14">
    <property type="entry name" value="GB|AAF24581.1"/>
    <property type="match status" value="1"/>
</dbReference>
<name>A0A9X3MSM3_9ACTN</name>
<dbReference type="PANTHER" id="PTHR33993">
    <property type="entry name" value="GLYOXALASE-RELATED"/>
    <property type="match status" value="1"/>
</dbReference>
<protein>
    <submittedName>
        <fullName evidence="2">VOC family protein</fullName>
    </submittedName>
</protein>
<sequence>MSTVHGAVSFFELGVGDSAAGRVFYEGLFGWDLETGPSGNGWMLHTPNIRGGMHPNDAGGGPYLFFAVQDMDAAVARVTELGGEILPDMGSDETEESRQRFGRFKFCKDDQGSSFGLHQPPA</sequence>
<evidence type="ECO:0000313" key="3">
    <source>
        <dbReference type="Proteomes" id="UP001149140"/>
    </source>
</evidence>
<accession>A0A9X3MSM3</accession>
<dbReference type="AlphaFoldDB" id="A0A9X3MSM3"/>
<gene>
    <name evidence="2" type="ORF">OM076_12600</name>
</gene>
<dbReference type="InterPro" id="IPR052164">
    <property type="entry name" value="Anthracycline_SecMetBiosynth"/>
</dbReference>
<comment type="caution">
    <text evidence="2">The sequence shown here is derived from an EMBL/GenBank/DDBJ whole genome shotgun (WGS) entry which is preliminary data.</text>
</comment>
<dbReference type="SUPFAM" id="SSF54593">
    <property type="entry name" value="Glyoxalase/Bleomycin resistance protein/Dihydroxybiphenyl dioxygenase"/>
    <property type="match status" value="1"/>
</dbReference>
<feature type="domain" description="VOC" evidence="1">
    <location>
        <begin position="7"/>
        <end position="120"/>
    </location>
</feature>